<dbReference type="EMBL" id="CAJVQB010028071">
    <property type="protein sequence ID" value="CAG8811688.1"/>
    <property type="molecule type" value="Genomic_DNA"/>
</dbReference>
<evidence type="ECO:0000313" key="2">
    <source>
        <dbReference type="Proteomes" id="UP000789901"/>
    </source>
</evidence>
<dbReference type="Proteomes" id="UP000789901">
    <property type="component" value="Unassembled WGS sequence"/>
</dbReference>
<comment type="caution">
    <text evidence="1">The sequence shown here is derived from an EMBL/GenBank/DDBJ whole genome shotgun (WGS) entry which is preliminary data.</text>
</comment>
<evidence type="ECO:0000313" key="1">
    <source>
        <dbReference type="EMBL" id="CAG8811688.1"/>
    </source>
</evidence>
<protein>
    <submittedName>
        <fullName evidence="1">23783_t:CDS:1</fullName>
    </submittedName>
</protein>
<name>A0ABN7W1M4_GIGMA</name>
<keyword evidence="2" id="KW-1185">Reference proteome</keyword>
<proteinExistence type="predicted"/>
<gene>
    <name evidence="1" type="ORF">GMARGA_LOCUS25393</name>
</gene>
<sequence>MLHVNFIQFIHRCLSYSINYFTGSPYTNVFEYYDRGYSNKIQPDKEGCILFHSGYLDLFPALVALFDITLTPSSSTTNASFDLTSYLNNSFVLDNKTYKYEYSVIPFIEDVLNFLVGSIGYSPNLPNYDLTPNIQKFPKLRDDERIQFAIKIPTHIRHETHITEFSSSFKTGLAKRYVSSSGIPLSHRVLNRRNNATLEDCVPILETLLSGHYLDNYQWEMRCSAIIVNYRYNKILNKFEFPKDIKIPKNITPPAGNKFKVQQTGITSLGIRLIIPKYDTSRLITTAIVGIPKPDLPEDIVLGLEKTSNDTGKGSFDDITYIIRPLTRDGHPPP</sequence>
<feature type="non-terminal residue" evidence="1">
    <location>
        <position position="334"/>
    </location>
</feature>
<organism evidence="1 2">
    <name type="scientific">Gigaspora margarita</name>
    <dbReference type="NCBI Taxonomy" id="4874"/>
    <lineage>
        <taxon>Eukaryota</taxon>
        <taxon>Fungi</taxon>
        <taxon>Fungi incertae sedis</taxon>
        <taxon>Mucoromycota</taxon>
        <taxon>Glomeromycotina</taxon>
        <taxon>Glomeromycetes</taxon>
        <taxon>Diversisporales</taxon>
        <taxon>Gigasporaceae</taxon>
        <taxon>Gigaspora</taxon>
    </lineage>
</organism>
<accession>A0ABN7W1M4</accession>
<reference evidence="1 2" key="1">
    <citation type="submission" date="2021-06" db="EMBL/GenBank/DDBJ databases">
        <authorList>
            <person name="Kallberg Y."/>
            <person name="Tangrot J."/>
            <person name="Rosling A."/>
        </authorList>
    </citation>
    <scope>NUCLEOTIDE SEQUENCE [LARGE SCALE GENOMIC DNA]</scope>
    <source>
        <strain evidence="1 2">120-4 pot B 10/14</strain>
    </source>
</reference>